<accession>A0A5N4A6A8</accession>
<dbReference type="GO" id="GO:0004190">
    <property type="term" value="F:aspartic-type endopeptidase activity"/>
    <property type="evidence" value="ECO:0007669"/>
    <property type="project" value="InterPro"/>
</dbReference>
<comment type="caution">
    <text evidence="5">The sequence shown here is derived from an EMBL/GenBank/DDBJ whole genome shotgun (WGS) entry which is preliminary data.</text>
</comment>
<feature type="domain" description="Peptidase A2" evidence="3">
    <location>
        <begin position="289"/>
        <end position="325"/>
    </location>
</feature>
<feature type="domain" description="Integrase catalytic" evidence="4">
    <location>
        <begin position="1031"/>
        <end position="1225"/>
    </location>
</feature>
<dbReference type="Gene3D" id="2.40.70.10">
    <property type="entry name" value="Acid Proteases"/>
    <property type="match status" value="1"/>
</dbReference>
<reference evidence="5 6" key="1">
    <citation type="journal article" date="2018" name="Elife">
        <title>Firefly genomes illuminate parallel origins of bioluminescence in beetles.</title>
        <authorList>
            <person name="Fallon T.R."/>
            <person name="Lower S.E."/>
            <person name="Chang C.H."/>
            <person name="Bessho-Uehara M."/>
            <person name="Martin G.J."/>
            <person name="Bewick A.J."/>
            <person name="Behringer M."/>
            <person name="Debat H.J."/>
            <person name="Wong I."/>
            <person name="Day J.C."/>
            <person name="Suvorov A."/>
            <person name="Silva C.J."/>
            <person name="Stanger-Hall K.F."/>
            <person name="Hall D.W."/>
            <person name="Schmitz R.J."/>
            <person name="Nelson D.R."/>
            <person name="Lewis S.M."/>
            <person name="Shigenobu S."/>
            <person name="Bybee S.M."/>
            <person name="Larracuente A.M."/>
            <person name="Oba Y."/>
            <person name="Weng J.K."/>
        </authorList>
    </citation>
    <scope>NUCLEOTIDE SEQUENCE [LARGE SCALE GENOMIC DNA]</scope>
    <source>
        <strain evidence="5">1611_PpyrPB1</strain>
        <tissue evidence="5">Whole body</tissue>
    </source>
</reference>
<evidence type="ECO:0000259" key="4">
    <source>
        <dbReference type="PROSITE" id="PS50994"/>
    </source>
</evidence>
<dbReference type="InParanoid" id="A0A5N4A6A8"/>
<dbReference type="Pfam" id="PF00665">
    <property type="entry name" value="rve"/>
    <property type="match status" value="1"/>
</dbReference>
<dbReference type="PROSITE" id="PS50175">
    <property type="entry name" value="ASP_PROT_RETROV"/>
    <property type="match status" value="1"/>
</dbReference>
<name>A0A5N4A6A8_PHOPY</name>
<dbReference type="EMBL" id="VVIM01000010">
    <property type="protein sequence ID" value="KAB0792857.1"/>
    <property type="molecule type" value="Genomic_DNA"/>
</dbReference>
<dbReference type="InterPro" id="IPR001995">
    <property type="entry name" value="Peptidase_A2_cat"/>
</dbReference>
<proteinExistence type="predicted"/>
<dbReference type="Pfam" id="PF05380">
    <property type="entry name" value="Peptidase_A17"/>
    <property type="match status" value="1"/>
</dbReference>
<keyword evidence="1" id="KW-0378">Hydrolase</keyword>
<evidence type="ECO:0000259" key="3">
    <source>
        <dbReference type="PROSITE" id="PS50175"/>
    </source>
</evidence>
<dbReference type="GO" id="GO:0015074">
    <property type="term" value="P:DNA integration"/>
    <property type="evidence" value="ECO:0007669"/>
    <property type="project" value="InterPro"/>
</dbReference>
<evidence type="ECO:0000313" key="5">
    <source>
        <dbReference type="EMBL" id="KAB0792857.1"/>
    </source>
</evidence>
<dbReference type="PANTHER" id="PTHR47331:SF1">
    <property type="entry name" value="GAG-LIKE PROTEIN"/>
    <property type="match status" value="1"/>
</dbReference>
<dbReference type="Gene3D" id="3.30.420.10">
    <property type="entry name" value="Ribonuclease H-like superfamily/Ribonuclease H"/>
    <property type="match status" value="1"/>
</dbReference>
<protein>
    <submittedName>
        <fullName evidence="5">Uncharacterized protein</fullName>
    </submittedName>
</protein>
<dbReference type="GO" id="GO:0006508">
    <property type="term" value="P:proteolysis"/>
    <property type="evidence" value="ECO:0007669"/>
    <property type="project" value="InterPro"/>
</dbReference>
<dbReference type="CDD" id="cd00303">
    <property type="entry name" value="retropepsin_like"/>
    <property type="match status" value="1"/>
</dbReference>
<dbReference type="SUPFAM" id="SSF53098">
    <property type="entry name" value="Ribonuclease H-like"/>
    <property type="match status" value="1"/>
</dbReference>
<evidence type="ECO:0000313" key="6">
    <source>
        <dbReference type="Proteomes" id="UP000327044"/>
    </source>
</evidence>
<dbReference type="InterPro" id="IPR040676">
    <property type="entry name" value="DUF5641"/>
</dbReference>
<sequence>MASLKVSKLKRDSVVRRVNEFAVWLNDNENVSAFEIKSRLDKIDPLYDEFYEVHLHIESLDRNDYSELKRDFETNYFAAVASARERMAVIASSGDASVSNASSTENKTSLVKENVRLPVIQLPTFDVNKCRVLETIQGSKGDKFAEKTDKGVRSKVVMNVASDRSEARNDCLICNDSHFIYKCPELVKLTVENRINKIRELRLCLNCLKRGHAARFCKASRCRICKRAHNSVLHLHRASTETDVIQDSSTAGNDIEERLNAHCNTRNAHVFLTTAIVKVRNSQGKNIPLRALLDSGSDSNFIGKGVYRMLGLKQQRTNVSVSGIGHVVSNIHNQAQVTIGSMYNDFSRTLKFLIINEITATIPSVRFDKINFQIPADINLADVDFNVPGRVDILIGAEVFYDILLSRKLELGKNKPILRESQLGWLVTGKITHEDFVQKRNCNTCVRDVKLLGQLQKFWEVENFEIPREYASENEECEVNFINTSSRDVDGRFIVQLPLKGCELGESGATALKRFLSLERRLARDVVLKNNYSDFMTEYHNLGHMELLANENKIKYEHACRVITDDFYIDDLITGGQDVAEVVALRLQITSILRQGGFNLRKFGSNEISVLESIQGVGDKHVIKDDKDTKTLGIIWESKADIIKFEIDNEELDTLTKRNILRAISKIFDPLGLVSPVVISAKILIQGLWPLQLGWDEEISENVGEIWTKFWGELQKVRALKIPRHVVLERFDYVELHGFCDASEKAYVLCWVNKPANSWKTFVSNRVGKIQELTEASQWSHVSGILNPADLVTRGVSVETLQQNRWFEGPEFLESIEITYSSKVKNETSETLEMRSSSTVFTAVVNISYELFERFSTLTKLIRVLAWCRRFFKNCAKIKTKGVLTCRELAEAGLVVVKAVQGEAFQAELKNMKVGNASAAGRLLKLNPFLDDNNVIRVGGRLKNSQLSYNSKHPIVLPKNHKYVELLIKQEHARLLHAGAQAVLATIRTRYWILGGRDVVRRVLRKCIICFRTKPLNYSPLMGDLPAMRSNAVRPFYTSSVDYGGPFLINDSKLRNRKFIKCYLCVFVCGVSKAVHLELATDLTASTFLLVLKRFIARRGIPKELYSDNGTNFVGAYNQLKNIRHELALLTKNEELQNFITKNNIEWHFMPANSPHMGGLHEAAVKSAKCLLYKLINNVHFTYEDFYTLLCQIEGVLNSRPLTTMSTDPNDYSVLTPGHFLIGEALVTIPEKEVTQRAFNSLKSYEKICRIRQQFWERWNLEYLTSLQERSKWRSSKGVQPKVGDPVLLMEEHRPPQMWTLGRITHLHPGSDGIVRVVSVKTPNSEVTRAVRKVCPLPLDVEQPFQGGEDVESDPGNQRRSLLRRSKNE</sequence>
<dbReference type="InterPro" id="IPR036397">
    <property type="entry name" value="RNaseH_sf"/>
</dbReference>
<dbReference type="InterPro" id="IPR008042">
    <property type="entry name" value="Retrotrans_Pao"/>
</dbReference>
<evidence type="ECO:0000256" key="1">
    <source>
        <dbReference type="ARBA" id="ARBA00022801"/>
    </source>
</evidence>
<dbReference type="InterPro" id="IPR012337">
    <property type="entry name" value="RNaseH-like_sf"/>
</dbReference>
<gene>
    <name evidence="5" type="ORF">PPYR_14816</name>
</gene>
<dbReference type="Gene3D" id="1.10.340.70">
    <property type="match status" value="1"/>
</dbReference>
<dbReference type="Pfam" id="PF17921">
    <property type="entry name" value="Integrase_H2C2"/>
    <property type="match status" value="1"/>
</dbReference>
<dbReference type="InterPro" id="IPR001584">
    <property type="entry name" value="Integrase_cat-core"/>
</dbReference>
<dbReference type="InterPro" id="IPR021109">
    <property type="entry name" value="Peptidase_aspartic_dom_sf"/>
</dbReference>
<dbReference type="InterPro" id="IPR041588">
    <property type="entry name" value="Integrase_H2C2"/>
</dbReference>
<dbReference type="GO" id="GO:0003676">
    <property type="term" value="F:nucleic acid binding"/>
    <property type="evidence" value="ECO:0007669"/>
    <property type="project" value="InterPro"/>
</dbReference>
<keyword evidence="6" id="KW-1185">Reference proteome</keyword>
<dbReference type="PROSITE" id="PS50994">
    <property type="entry name" value="INTEGRASE"/>
    <property type="match status" value="1"/>
</dbReference>
<dbReference type="Proteomes" id="UP000327044">
    <property type="component" value="Unassembled WGS sequence"/>
</dbReference>
<dbReference type="PANTHER" id="PTHR47331">
    <property type="entry name" value="PHD-TYPE DOMAIN-CONTAINING PROTEIN"/>
    <property type="match status" value="1"/>
</dbReference>
<evidence type="ECO:0000256" key="2">
    <source>
        <dbReference type="SAM" id="MobiDB-lite"/>
    </source>
</evidence>
<feature type="region of interest" description="Disordered" evidence="2">
    <location>
        <begin position="1344"/>
        <end position="1369"/>
    </location>
</feature>
<organism evidence="5 6">
    <name type="scientific">Photinus pyralis</name>
    <name type="common">Common eastern firefly</name>
    <name type="synonym">Lampyris pyralis</name>
    <dbReference type="NCBI Taxonomy" id="7054"/>
    <lineage>
        <taxon>Eukaryota</taxon>
        <taxon>Metazoa</taxon>
        <taxon>Ecdysozoa</taxon>
        <taxon>Arthropoda</taxon>
        <taxon>Hexapoda</taxon>
        <taxon>Insecta</taxon>
        <taxon>Pterygota</taxon>
        <taxon>Neoptera</taxon>
        <taxon>Endopterygota</taxon>
        <taxon>Coleoptera</taxon>
        <taxon>Polyphaga</taxon>
        <taxon>Elateriformia</taxon>
        <taxon>Elateroidea</taxon>
        <taxon>Lampyridae</taxon>
        <taxon>Lampyrinae</taxon>
        <taxon>Photinus</taxon>
    </lineage>
</organism>
<dbReference type="Pfam" id="PF18701">
    <property type="entry name" value="DUF5641"/>
    <property type="match status" value="1"/>
</dbReference>